<gene>
    <name evidence="2" type="ORF">GHC57_11425</name>
</gene>
<dbReference type="InterPro" id="IPR022472">
    <property type="entry name" value="VPLPA-CTERM"/>
</dbReference>
<dbReference type="NCBIfam" id="TIGR03370">
    <property type="entry name" value="VPLPA-CTERM"/>
    <property type="match status" value="1"/>
</dbReference>
<dbReference type="EMBL" id="WIVE01000034">
    <property type="protein sequence ID" value="MQX37129.1"/>
    <property type="molecule type" value="Genomic_DNA"/>
</dbReference>
<sequence length="211" mass="22372">MTAFPWMKTTLGAAMVCGALGMTATTANAAISFSKNFDVFDTRAFTSYDNTPSSTTGTVDMDVTGSDPGVYRDIWEGTAGANTYEYNSVQGGSSATYTFGGAIDRLLVTWGSPDSYNTLQFWNSGSLVESFTGDQVDNPPDPGLGFVNVYFKSDPGFEFDSVVLISDPNNAFEHVVSTVPLPAAAWFMLTALGGLVGSRWLKKDKAAPAAA</sequence>
<proteinExistence type="predicted"/>
<dbReference type="AlphaFoldDB" id="A0A7X1ZFN1"/>
<evidence type="ECO:0000313" key="3">
    <source>
        <dbReference type="Proteomes" id="UP000434582"/>
    </source>
</evidence>
<keyword evidence="1" id="KW-0732">Signal</keyword>
<protein>
    <submittedName>
        <fullName evidence="2">VPLPA-CTERM sorting domain-containing protein</fullName>
    </submittedName>
</protein>
<keyword evidence="3" id="KW-1185">Reference proteome</keyword>
<comment type="caution">
    <text evidence="2">The sequence shown here is derived from an EMBL/GenBank/DDBJ whole genome shotgun (WGS) entry which is preliminary data.</text>
</comment>
<organism evidence="2 3">
    <name type="scientific">Roseospira navarrensis</name>
    <dbReference type="NCBI Taxonomy" id="140058"/>
    <lineage>
        <taxon>Bacteria</taxon>
        <taxon>Pseudomonadati</taxon>
        <taxon>Pseudomonadota</taxon>
        <taxon>Alphaproteobacteria</taxon>
        <taxon>Rhodospirillales</taxon>
        <taxon>Rhodospirillaceae</taxon>
        <taxon>Roseospira</taxon>
    </lineage>
</organism>
<dbReference type="Proteomes" id="UP000434582">
    <property type="component" value="Unassembled WGS sequence"/>
</dbReference>
<feature type="chain" id="PRO_5031290386" evidence="1">
    <location>
        <begin position="30"/>
        <end position="211"/>
    </location>
</feature>
<name>A0A7X1ZFN1_9PROT</name>
<evidence type="ECO:0000313" key="2">
    <source>
        <dbReference type="EMBL" id="MQX37129.1"/>
    </source>
</evidence>
<dbReference type="OrthoDB" id="8558695at2"/>
<dbReference type="RefSeq" id="WP_153344305.1">
    <property type="nucleotide sequence ID" value="NZ_WIVE01000034.1"/>
</dbReference>
<reference evidence="2 3" key="1">
    <citation type="submission" date="2019-10" db="EMBL/GenBank/DDBJ databases">
        <title>Draft whole-genome sequence of the purple nonsulfur photosynthetic bacterium Roseospira navarrensis DSM 15114.</title>
        <authorList>
            <person name="Kyndt J.A."/>
            <person name="Meyer T.E."/>
        </authorList>
    </citation>
    <scope>NUCLEOTIDE SEQUENCE [LARGE SCALE GENOMIC DNA]</scope>
    <source>
        <strain evidence="2 3">DSM 15114</strain>
    </source>
</reference>
<evidence type="ECO:0000256" key="1">
    <source>
        <dbReference type="SAM" id="SignalP"/>
    </source>
</evidence>
<feature type="signal peptide" evidence="1">
    <location>
        <begin position="1"/>
        <end position="29"/>
    </location>
</feature>
<accession>A0A7X1ZFN1</accession>